<dbReference type="InParanoid" id="A0A395JJU0"/>
<sequence>MADSPIATNRLVKSASLIIGLCACSWLAFSAFAAYTSFASTDVGLVNSYMNPYVVNTPDVVDQARMLELDQQLGFMVWASERRELAAEQSNVLRKMLNEQPFRYALWRRLSFAELDAGSANEEYAFAVKRALILGKWNLKERLALLHHCVVNFAALENVLPNMCRNELLNIPTETHRGTVLGAAGVSLDQLNAAFTMAGVTNPYTQ</sequence>
<protein>
    <submittedName>
        <fullName evidence="2">Uncharacterized protein</fullName>
    </submittedName>
</protein>
<dbReference type="EMBL" id="QNRT01000004">
    <property type="protein sequence ID" value="RBP49162.1"/>
    <property type="molecule type" value="Genomic_DNA"/>
</dbReference>
<reference evidence="2 3" key="1">
    <citation type="submission" date="2018-06" db="EMBL/GenBank/DDBJ databases">
        <title>Genomic Encyclopedia of Type Strains, Phase IV (KMG-IV): sequencing the most valuable type-strain genomes for metagenomic binning, comparative biology and taxonomic classification.</title>
        <authorList>
            <person name="Goeker M."/>
        </authorList>
    </citation>
    <scope>NUCLEOTIDE SEQUENCE [LARGE SCALE GENOMIC DNA]</scope>
    <source>
        <strain evidence="2 3">DSM 24032</strain>
    </source>
</reference>
<organism evidence="2 3">
    <name type="scientific">Arenicella xantha</name>
    <dbReference type="NCBI Taxonomy" id="644221"/>
    <lineage>
        <taxon>Bacteria</taxon>
        <taxon>Pseudomonadati</taxon>
        <taxon>Pseudomonadota</taxon>
        <taxon>Gammaproteobacteria</taxon>
        <taxon>Arenicellales</taxon>
        <taxon>Arenicellaceae</taxon>
        <taxon>Arenicella</taxon>
    </lineage>
</organism>
<dbReference type="Proteomes" id="UP000253083">
    <property type="component" value="Unassembled WGS sequence"/>
</dbReference>
<keyword evidence="1" id="KW-0732">Signal</keyword>
<dbReference type="RefSeq" id="WP_113955029.1">
    <property type="nucleotide sequence ID" value="NZ_QNRT01000004.1"/>
</dbReference>
<keyword evidence="3" id="KW-1185">Reference proteome</keyword>
<dbReference type="AlphaFoldDB" id="A0A395JJU0"/>
<accession>A0A395JJU0</accession>
<evidence type="ECO:0000313" key="2">
    <source>
        <dbReference type="EMBL" id="RBP49162.1"/>
    </source>
</evidence>
<feature type="signal peptide" evidence="1">
    <location>
        <begin position="1"/>
        <end position="33"/>
    </location>
</feature>
<evidence type="ECO:0000313" key="3">
    <source>
        <dbReference type="Proteomes" id="UP000253083"/>
    </source>
</evidence>
<comment type="caution">
    <text evidence="2">The sequence shown here is derived from an EMBL/GenBank/DDBJ whole genome shotgun (WGS) entry which is preliminary data.</text>
</comment>
<feature type="chain" id="PRO_5017427647" evidence="1">
    <location>
        <begin position="34"/>
        <end position="206"/>
    </location>
</feature>
<proteinExistence type="predicted"/>
<gene>
    <name evidence="2" type="ORF">DFR28_10488</name>
</gene>
<evidence type="ECO:0000256" key="1">
    <source>
        <dbReference type="SAM" id="SignalP"/>
    </source>
</evidence>
<name>A0A395JJU0_9GAMM</name>